<reference evidence="1 2" key="1">
    <citation type="submission" date="2020-11" db="EMBL/GenBank/DDBJ databases">
        <authorList>
            <person name="Peeters C."/>
        </authorList>
    </citation>
    <scope>NUCLEOTIDE SEQUENCE [LARGE SCALE GENOMIC DNA]</scope>
    <source>
        <strain evidence="1 2">LMG 7974</strain>
    </source>
</reference>
<protein>
    <recommendedName>
        <fullName evidence="3">AsmA family protein</fullName>
    </recommendedName>
</protein>
<evidence type="ECO:0000313" key="1">
    <source>
        <dbReference type="EMBL" id="CAD7289476.1"/>
    </source>
</evidence>
<keyword evidence="2" id="KW-1185">Reference proteome</keyword>
<dbReference type="Proteomes" id="UP000789803">
    <property type="component" value="Unassembled WGS sequence"/>
</dbReference>
<accession>A0ABM8Q9N5</accession>
<sequence length="844" mass="91187">MKILTYIIICIVLLIGGAFGLVFSDFGNNLIAKKIETAVLQKTGYELKFRAFNLSINKLNLAANIDDSISVNVDGNFSILKQSFNLDYDINALGLAEIKLNTPISLRGKTKGKISDFDINGAGKAFGSNINFLANIKDYAPLTLVLNAKELNIAELLAVTKQPNFATGTLDISTNLKENDKKPQGMATITLNALANNKIIQNDFNITLPSNFTIKAVSSADINAGKISAKTQLLTPVANANANETTYDLSTDELTSDFNVQVPNLAKLEPIIKQKLSGSLDANGFVNLIGSEVKDATLNLNGLGGAVNAQYKNNSLIANIAKIKLDEVLKLLLQPVVASAEINGKANIKNLNDSKNMLGEISLKTSGGKLNQNGFKELGINMPNGVNLELDANANVKNSVANFDANLLSSLLNLKNLNGEYNLDKKDAKANFNIDVSDLAKFESLVGAKLSGAMGLKGDLSLKNNTLDTLNIDGKALGGDIKASLKGQNLALTLNNSTIKDLFLLAGQKPLANGVINLNANLNSLDMKNLNGKADLNVQNGEFYADEMSKMLEASFPKNVKFNSKTDVNIAKSVASFSSFFTSSLLELKNIKGEYDINTANTKASLDADIADLNKLAFITKTPLYGKLLLNANISKNGDALSAKLSSKDLAGGVLDATLKNDVLNANINKFSFARLSELLGKEAFYQGIGDLKLTQNLATQKGEFNIDINKGKLIANNFTRLFQTLTTRDITSEVYKNGYVKGDINKNIIKFDMSMKATRSDINAKNGTLNTLSDAINIPLRLKYEKTDVSIDITGTTKEPKYNVSSDYLKDKISNQIDKFLDKKLKNDDSTKDSIKGLIKGLF</sequence>
<name>A0ABM8Q9N5_9BACT</name>
<gene>
    <name evidence="1" type="ORF">LMG7974_01548</name>
</gene>
<proteinExistence type="predicted"/>
<comment type="caution">
    <text evidence="1">The sequence shown here is derived from an EMBL/GenBank/DDBJ whole genome shotgun (WGS) entry which is preliminary data.</text>
</comment>
<evidence type="ECO:0008006" key="3">
    <source>
        <dbReference type="Google" id="ProtNLM"/>
    </source>
</evidence>
<dbReference type="EMBL" id="CAJHOF010000016">
    <property type="protein sequence ID" value="CAD7289476.1"/>
    <property type="molecule type" value="Genomic_DNA"/>
</dbReference>
<evidence type="ECO:0000313" key="2">
    <source>
        <dbReference type="Proteomes" id="UP000789803"/>
    </source>
</evidence>
<dbReference type="RefSeq" id="WP_229933335.1">
    <property type="nucleotide sequence ID" value="NZ_CAJHOF010000016.1"/>
</dbReference>
<organism evidence="1 2">
    <name type="scientific">Campylobacter majalis</name>
    <dbReference type="NCBI Taxonomy" id="2790656"/>
    <lineage>
        <taxon>Bacteria</taxon>
        <taxon>Pseudomonadati</taxon>
        <taxon>Campylobacterota</taxon>
        <taxon>Epsilonproteobacteria</taxon>
        <taxon>Campylobacterales</taxon>
        <taxon>Campylobacteraceae</taxon>
        <taxon>Campylobacter</taxon>
    </lineage>
</organism>